<feature type="domain" description="Oxidoreductase-like" evidence="2">
    <location>
        <begin position="58"/>
        <end position="86"/>
    </location>
</feature>
<dbReference type="InterPro" id="IPR039251">
    <property type="entry name" value="OXLD1"/>
</dbReference>
<dbReference type="PANTHER" id="PTHR21193:SF3">
    <property type="entry name" value="OXIDOREDUCTASE-LIKE DOMAIN-CONTAINING PROTEIN 1"/>
    <property type="match status" value="1"/>
</dbReference>
<gene>
    <name evidence="3" type="ORF">PSYICH_LOCUS11168</name>
</gene>
<proteinExistence type="predicted"/>
<dbReference type="Proteomes" id="UP001153636">
    <property type="component" value="Chromosome 5"/>
</dbReference>
<evidence type="ECO:0000313" key="3">
    <source>
        <dbReference type="EMBL" id="CAH1111273.1"/>
    </source>
</evidence>
<evidence type="ECO:0000313" key="4">
    <source>
        <dbReference type="Proteomes" id="UP001153636"/>
    </source>
</evidence>
<organism evidence="3 4">
    <name type="scientific">Psylliodes chrysocephalus</name>
    <dbReference type="NCBI Taxonomy" id="3402493"/>
    <lineage>
        <taxon>Eukaryota</taxon>
        <taxon>Metazoa</taxon>
        <taxon>Ecdysozoa</taxon>
        <taxon>Arthropoda</taxon>
        <taxon>Hexapoda</taxon>
        <taxon>Insecta</taxon>
        <taxon>Pterygota</taxon>
        <taxon>Neoptera</taxon>
        <taxon>Endopterygota</taxon>
        <taxon>Coleoptera</taxon>
        <taxon>Polyphaga</taxon>
        <taxon>Cucujiformia</taxon>
        <taxon>Chrysomeloidea</taxon>
        <taxon>Chrysomelidae</taxon>
        <taxon>Galerucinae</taxon>
        <taxon>Alticini</taxon>
        <taxon>Psylliodes</taxon>
    </lineage>
</organism>
<evidence type="ECO:0000256" key="1">
    <source>
        <dbReference type="SAM" id="MobiDB-lite"/>
    </source>
</evidence>
<dbReference type="EMBL" id="OV651817">
    <property type="protein sequence ID" value="CAH1111273.1"/>
    <property type="molecule type" value="Genomic_DNA"/>
</dbReference>
<keyword evidence="4" id="KW-1185">Reference proteome</keyword>
<dbReference type="Pfam" id="PF09791">
    <property type="entry name" value="Oxidored-like"/>
    <property type="match status" value="1"/>
</dbReference>
<dbReference type="GO" id="GO:0005739">
    <property type="term" value="C:mitochondrion"/>
    <property type="evidence" value="ECO:0007669"/>
    <property type="project" value="TreeGrafter"/>
</dbReference>
<accession>A0A9P0GF70</accession>
<evidence type="ECO:0000259" key="2">
    <source>
        <dbReference type="Pfam" id="PF09791"/>
    </source>
</evidence>
<dbReference type="PANTHER" id="PTHR21193">
    <property type="entry name" value="OXIDOREDUCTASE-LIKE DOMAIN-CONTAINING PROTEIN 1"/>
    <property type="match status" value="1"/>
</dbReference>
<feature type="region of interest" description="Disordered" evidence="1">
    <location>
        <begin position="26"/>
        <end position="58"/>
    </location>
</feature>
<reference evidence="3" key="1">
    <citation type="submission" date="2022-01" db="EMBL/GenBank/DDBJ databases">
        <authorList>
            <person name="King R."/>
        </authorList>
    </citation>
    <scope>NUCLEOTIDE SEQUENCE</scope>
</reference>
<protein>
    <recommendedName>
        <fullName evidence="2">Oxidoreductase-like domain-containing protein</fullName>
    </recommendedName>
</protein>
<sequence length="121" mass="14056">MAYNLARFSTNFKRISKQSLNFCSKSDKLTKNNNKSQDNNKKSEDNNKKSTDQQNPFPEAPTNCCMSGCPNCVWVEYAEKLCEYFKDGGEKAIEEIEKKVTDPNMKAFLMHELRMRNIKKK</sequence>
<feature type="compositionally biased region" description="Basic and acidic residues" evidence="1">
    <location>
        <begin position="38"/>
        <end position="51"/>
    </location>
</feature>
<dbReference type="AlphaFoldDB" id="A0A9P0GF70"/>
<dbReference type="InterPro" id="IPR019180">
    <property type="entry name" value="Oxidoreductase-like_N"/>
</dbReference>
<dbReference type="OrthoDB" id="10064411at2759"/>
<name>A0A9P0GF70_9CUCU</name>